<proteinExistence type="inferred from homology"/>
<keyword evidence="5" id="KW-0067">ATP-binding</keyword>
<dbReference type="EMBL" id="CP080467">
    <property type="protein sequence ID" value="UNO48870.1"/>
    <property type="molecule type" value="Genomic_DNA"/>
</dbReference>
<reference evidence="7" key="1">
    <citation type="journal article" date="2022" name="G3 (Bethesda)">
        <title>Unveiling the complete genome sequence of Alicyclobacillus acidoterrestris DSM 3922T, a taint-producing strain.</title>
        <authorList>
            <person name="Leonardo I.C."/>
            <person name="Barreto Crespo M.T."/>
            <person name="Gaspar F.B."/>
        </authorList>
    </citation>
    <scope>NUCLEOTIDE SEQUENCE [LARGE SCALE GENOMIC DNA]</scope>
    <source>
        <strain evidence="7">DSM 3922</strain>
    </source>
</reference>
<evidence type="ECO:0000256" key="1">
    <source>
        <dbReference type="ARBA" id="ARBA00010688"/>
    </source>
</evidence>
<evidence type="ECO:0000313" key="7">
    <source>
        <dbReference type="Proteomes" id="UP000829401"/>
    </source>
</evidence>
<dbReference type="GO" id="GO:0016301">
    <property type="term" value="F:kinase activity"/>
    <property type="evidence" value="ECO:0007669"/>
    <property type="project" value="UniProtKB-KW"/>
</dbReference>
<dbReference type="Proteomes" id="UP000829401">
    <property type="component" value="Chromosome"/>
</dbReference>
<organism evidence="6 7">
    <name type="scientific">Alicyclobacillus acidoterrestris (strain ATCC 49025 / DSM 3922 / CIP 106132 / NCIMB 13137 / GD3B)</name>
    <dbReference type="NCBI Taxonomy" id="1356854"/>
    <lineage>
        <taxon>Bacteria</taxon>
        <taxon>Bacillati</taxon>
        <taxon>Bacillota</taxon>
        <taxon>Bacilli</taxon>
        <taxon>Bacillales</taxon>
        <taxon>Alicyclobacillaceae</taxon>
        <taxon>Alicyclobacillus</taxon>
    </lineage>
</organism>
<comment type="similarity">
    <text evidence="1">Belongs to the carbohydrate kinase PfkB family.</text>
</comment>
<dbReference type="eggNOG" id="COG0524">
    <property type="taxonomic scope" value="Bacteria"/>
</dbReference>
<keyword evidence="7" id="KW-1185">Reference proteome</keyword>
<dbReference type="STRING" id="1356854.N007_19095"/>
<dbReference type="InterPro" id="IPR011611">
    <property type="entry name" value="PfkB_dom"/>
</dbReference>
<dbReference type="SUPFAM" id="SSF53613">
    <property type="entry name" value="Ribokinase-like"/>
    <property type="match status" value="1"/>
</dbReference>
<keyword evidence="3" id="KW-0547">Nucleotide-binding</keyword>
<keyword evidence="4 6" id="KW-0418">Kinase</keyword>
<name>T0DTR3_ALIAG</name>
<accession>T0DTR3</accession>
<evidence type="ECO:0000256" key="4">
    <source>
        <dbReference type="ARBA" id="ARBA00022777"/>
    </source>
</evidence>
<dbReference type="InterPro" id="IPR029056">
    <property type="entry name" value="Ribokinase-like"/>
</dbReference>
<dbReference type="Gene3D" id="3.40.1190.20">
    <property type="match status" value="1"/>
</dbReference>
<dbReference type="Pfam" id="PF00294">
    <property type="entry name" value="PfkB"/>
    <property type="match status" value="1"/>
</dbReference>
<evidence type="ECO:0000256" key="3">
    <source>
        <dbReference type="ARBA" id="ARBA00022741"/>
    </source>
</evidence>
<dbReference type="InterPro" id="IPR002173">
    <property type="entry name" value="Carboh/pur_kinase_PfkB_CS"/>
</dbReference>
<evidence type="ECO:0000256" key="5">
    <source>
        <dbReference type="ARBA" id="ARBA00022840"/>
    </source>
</evidence>
<evidence type="ECO:0000313" key="6">
    <source>
        <dbReference type="EMBL" id="UNO48870.1"/>
    </source>
</evidence>
<dbReference type="CDD" id="cd01167">
    <property type="entry name" value="bac_FRK"/>
    <property type="match status" value="1"/>
</dbReference>
<protein>
    <submittedName>
        <fullName evidence="6">Carbohydrate kinase</fullName>
    </submittedName>
</protein>
<dbReference type="PANTHER" id="PTHR43085">
    <property type="entry name" value="HEXOKINASE FAMILY MEMBER"/>
    <property type="match status" value="1"/>
</dbReference>
<dbReference type="OrthoDB" id="9806249at2"/>
<dbReference type="GO" id="GO:0005524">
    <property type="term" value="F:ATP binding"/>
    <property type="evidence" value="ECO:0007669"/>
    <property type="project" value="UniProtKB-KW"/>
</dbReference>
<dbReference type="PROSITE" id="PS00584">
    <property type="entry name" value="PFKB_KINASES_2"/>
    <property type="match status" value="1"/>
</dbReference>
<dbReference type="InterPro" id="IPR050306">
    <property type="entry name" value="PfkB_Carbo_kinase"/>
</dbReference>
<dbReference type="RefSeq" id="WP_021294972.1">
    <property type="nucleotide sequence ID" value="NZ_AURB01000026.1"/>
</dbReference>
<dbReference type="AlphaFoldDB" id="T0DTR3"/>
<sequence>MRYDIVALGELLVDITMTESTEGPPQMQGDAGGAPANVLAAATRLNGRTAFIGTVGDDKFGDFLAATLDAYQIDAAGLVRTSEDRTTLAFVRIDATGDRDFTFARNPGADTLLRPDDVRYELIAQSRFFHFGALSLTHSPAREATWAAVDYALRHGVTVSFDPNWRASLWPSEESARVQMRLGVDKANLVKVSEEELFLLTGCTDIEKGLAELAAPGKLVVVTLGANGCAYQLGNRTGAVPGVAVEAVDTTGAGDAFLGALLMRLRTFEESLERLSTEQLEEALWFANRVGAWTAGHRGTMAAFPTAADLEKALP</sequence>
<gene>
    <name evidence="6" type="ORF">K1I37_19985</name>
</gene>
<dbReference type="PANTHER" id="PTHR43085:SF1">
    <property type="entry name" value="PSEUDOURIDINE KINASE-RELATED"/>
    <property type="match status" value="1"/>
</dbReference>
<keyword evidence="2" id="KW-0808">Transferase</keyword>
<accession>A0A9E6ZFB2</accession>
<evidence type="ECO:0000256" key="2">
    <source>
        <dbReference type="ARBA" id="ARBA00022679"/>
    </source>
</evidence>
<dbReference type="KEGG" id="aaco:K1I37_19985"/>